<feature type="chain" id="PRO_5021838163" description="4-O-methyl-glucuronoyl methylesterase-like domain-containing protein" evidence="5">
    <location>
        <begin position="26"/>
        <end position="436"/>
    </location>
</feature>
<evidence type="ECO:0000256" key="3">
    <source>
        <dbReference type="ARBA" id="ARBA00022801"/>
    </source>
</evidence>
<dbReference type="Pfam" id="PF22244">
    <property type="entry name" value="GCE_fung"/>
    <property type="match status" value="1"/>
</dbReference>
<evidence type="ECO:0000256" key="1">
    <source>
        <dbReference type="ARBA" id="ARBA00022487"/>
    </source>
</evidence>
<evidence type="ECO:0000256" key="2">
    <source>
        <dbReference type="ARBA" id="ARBA00022729"/>
    </source>
</evidence>
<accession>A0A518BB67</accession>
<gene>
    <name evidence="7" type="ORF">Pan216_51200</name>
</gene>
<feature type="signal peptide" evidence="5">
    <location>
        <begin position="1"/>
        <end position="25"/>
    </location>
</feature>
<dbReference type="KEGG" id="knv:Pan216_51200"/>
<name>A0A518BB67_9BACT</name>
<feature type="region of interest" description="Disordered" evidence="4">
    <location>
        <begin position="159"/>
        <end position="184"/>
    </location>
</feature>
<sequence precursor="true">MNRTLTIVGLSYCLLHLSLSTAISAPPDANYDEAKVPEYTLPDPLVAADGASVDDPAEWISKRRPEILELFKTHVYGRSPDAPKRLQYELTSIDRQALGGKATRKEIAIKLGDAPNAPSMNLLLYLPNDVSKPVPVFLGLNFKGNHTIHSDPGITLSEVWSRPSKGRAGEKKRGSEKSRGTSASRWPVETIIDRGYGLGTIYYGDIDPDFHDGFKNGVHPHHDKHESAERPADAWGSIAAWAWGLSRAMDYFERDDDVDQKKVAVLGHSRLGKTSLWAGATDPRFALVISNDSGCGGAALSRRRFGEKVKRINTSFPHWFCGNFDKYNDNEAALPVDQHMLIALIAPRPVYIASAAEDQWADPRGEFLSGLHADPVYRLLGTDGIATKEMPKVDQPSHSAISYHVRTGKHDLTAFDWGQYLDRADTIFQGSATPAK</sequence>
<organism evidence="7 8">
    <name type="scientific">Kolteria novifilia</name>
    <dbReference type="NCBI Taxonomy" id="2527975"/>
    <lineage>
        <taxon>Bacteria</taxon>
        <taxon>Pseudomonadati</taxon>
        <taxon>Planctomycetota</taxon>
        <taxon>Planctomycetia</taxon>
        <taxon>Kolteriales</taxon>
        <taxon>Kolteriaceae</taxon>
        <taxon>Kolteria</taxon>
    </lineage>
</organism>
<reference evidence="7 8" key="1">
    <citation type="submission" date="2019-02" db="EMBL/GenBank/DDBJ databases">
        <title>Deep-cultivation of Planctomycetes and their phenomic and genomic characterization uncovers novel biology.</title>
        <authorList>
            <person name="Wiegand S."/>
            <person name="Jogler M."/>
            <person name="Boedeker C."/>
            <person name="Pinto D."/>
            <person name="Vollmers J."/>
            <person name="Rivas-Marin E."/>
            <person name="Kohn T."/>
            <person name="Peeters S.H."/>
            <person name="Heuer A."/>
            <person name="Rast P."/>
            <person name="Oberbeckmann S."/>
            <person name="Bunk B."/>
            <person name="Jeske O."/>
            <person name="Meyerdierks A."/>
            <person name="Storesund J.E."/>
            <person name="Kallscheuer N."/>
            <person name="Luecker S."/>
            <person name="Lage O.M."/>
            <person name="Pohl T."/>
            <person name="Merkel B.J."/>
            <person name="Hornburger P."/>
            <person name="Mueller R.-W."/>
            <person name="Bruemmer F."/>
            <person name="Labrenz M."/>
            <person name="Spormann A.M."/>
            <person name="Op den Camp H."/>
            <person name="Overmann J."/>
            <person name="Amann R."/>
            <person name="Jetten M.S.M."/>
            <person name="Mascher T."/>
            <person name="Medema M.H."/>
            <person name="Devos D.P."/>
            <person name="Kaster A.-K."/>
            <person name="Ovreas L."/>
            <person name="Rohde M."/>
            <person name="Galperin M.Y."/>
            <person name="Jogler C."/>
        </authorList>
    </citation>
    <scope>NUCLEOTIDE SEQUENCE [LARGE SCALE GENOMIC DNA]</scope>
    <source>
        <strain evidence="7 8">Pan216</strain>
    </source>
</reference>
<evidence type="ECO:0000256" key="4">
    <source>
        <dbReference type="SAM" id="MobiDB-lite"/>
    </source>
</evidence>
<keyword evidence="2 5" id="KW-0732">Signal</keyword>
<keyword evidence="1" id="KW-0719">Serine esterase</keyword>
<dbReference type="Gene3D" id="3.40.50.1820">
    <property type="entry name" value="alpha/beta hydrolase"/>
    <property type="match status" value="1"/>
</dbReference>
<evidence type="ECO:0000259" key="6">
    <source>
        <dbReference type="Pfam" id="PF22244"/>
    </source>
</evidence>
<dbReference type="InterPro" id="IPR029058">
    <property type="entry name" value="AB_hydrolase_fold"/>
</dbReference>
<protein>
    <recommendedName>
        <fullName evidence="6">4-O-methyl-glucuronoyl methylesterase-like domain-containing protein</fullName>
    </recommendedName>
</protein>
<dbReference type="SUPFAM" id="SSF53474">
    <property type="entry name" value="alpha/beta-Hydrolases"/>
    <property type="match status" value="1"/>
</dbReference>
<dbReference type="RefSeq" id="WP_145262284.1">
    <property type="nucleotide sequence ID" value="NZ_CP036279.1"/>
</dbReference>
<evidence type="ECO:0000313" key="8">
    <source>
        <dbReference type="Proteomes" id="UP000317093"/>
    </source>
</evidence>
<dbReference type="OrthoDB" id="9809261at2"/>
<keyword evidence="3" id="KW-0378">Hydrolase</keyword>
<dbReference type="EMBL" id="CP036279">
    <property type="protein sequence ID" value="QDU64231.1"/>
    <property type="molecule type" value="Genomic_DNA"/>
</dbReference>
<dbReference type="InterPro" id="IPR054579">
    <property type="entry name" value="GCE-like_dom"/>
</dbReference>
<keyword evidence="8" id="KW-1185">Reference proteome</keyword>
<dbReference type="AlphaFoldDB" id="A0A518BB67"/>
<proteinExistence type="predicted"/>
<dbReference type="GO" id="GO:0052689">
    <property type="term" value="F:carboxylic ester hydrolase activity"/>
    <property type="evidence" value="ECO:0007669"/>
    <property type="project" value="UniProtKB-KW"/>
</dbReference>
<evidence type="ECO:0000256" key="5">
    <source>
        <dbReference type="SAM" id="SignalP"/>
    </source>
</evidence>
<evidence type="ECO:0000313" key="7">
    <source>
        <dbReference type="EMBL" id="QDU64231.1"/>
    </source>
</evidence>
<feature type="domain" description="4-O-methyl-glucuronoyl methylesterase-like" evidence="6">
    <location>
        <begin position="235"/>
        <end position="381"/>
    </location>
</feature>
<feature type="compositionally biased region" description="Basic and acidic residues" evidence="4">
    <location>
        <begin position="167"/>
        <end position="179"/>
    </location>
</feature>
<dbReference type="Proteomes" id="UP000317093">
    <property type="component" value="Chromosome"/>
</dbReference>